<dbReference type="SUPFAM" id="SSF51445">
    <property type="entry name" value="(Trans)glycosidases"/>
    <property type="match status" value="1"/>
</dbReference>
<evidence type="ECO:0000313" key="9">
    <source>
        <dbReference type="Proteomes" id="UP000092573"/>
    </source>
</evidence>
<dbReference type="KEGG" id="pyg:AWM70_00835"/>
<feature type="domain" description="GH26" evidence="6">
    <location>
        <begin position="46"/>
        <end position="339"/>
    </location>
</feature>
<organism evidence="8 9">
    <name type="scientific">Paenibacillus yonginensis</name>
    <dbReference type="NCBI Taxonomy" id="1462996"/>
    <lineage>
        <taxon>Bacteria</taxon>
        <taxon>Bacillati</taxon>
        <taxon>Bacillota</taxon>
        <taxon>Bacilli</taxon>
        <taxon>Bacillales</taxon>
        <taxon>Paenibacillaceae</taxon>
        <taxon>Paenibacillus</taxon>
    </lineage>
</organism>
<feature type="chain" id="PRO_5039287297" evidence="5">
    <location>
        <begin position="28"/>
        <end position="505"/>
    </location>
</feature>
<evidence type="ECO:0000256" key="3">
    <source>
        <dbReference type="ARBA" id="ARBA00023295"/>
    </source>
</evidence>
<dbReference type="Proteomes" id="UP000092573">
    <property type="component" value="Chromosome"/>
</dbReference>
<dbReference type="Pfam" id="PF07691">
    <property type="entry name" value="PA14"/>
    <property type="match status" value="1"/>
</dbReference>
<dbReference type="InterPro" id="IPR000805">
    <property type="entry name" value="Glyco_hydro_26"/>
</dbReference>
<dbReference type="GO" id="GO:0016985">
    <property type="term" value="F:mannan endo-1,4-beta-mannosidase activity"/>
    <property type="evidence" value="ECO:0007669"/>
    <property type="project" value="InterPro"/>
</dbReference>
<evidence type="ECO:0000256" key="4">
    <source>
        <dbReference type="PROSITE-ProRule" id="PRU01100"/>
    </source>
</evidence>
<evidence type="ECO:0000256" key="5">
    <source>
        <dbReference type="SAM" id="SignalP"/>
    </source>
</evidence>
<feature type="domain" description="PA14" evidence="7">
    <location>
        <begin position="359"/>
        <end position="496"/>
    </location>
</feature>
<feature type="active site" description="Proton donor" evidence="4">
    <location>
        <position position="197"/>
    </location>
</feature>
<evidence type="ECO:0000256" key="2">
    <source>
        <dbReference type="ARBA" id="ARBA00022801"/>
    </source>
</evidence>
<keyword evidence="9" id="KW-1185">Reference proteome</keyword>
<dbReference type="PRINTS" id="PR00739">
    <property type="entry name" value="GLHYDRLASE26"/>
</dbReference>
<dbReference type="Gene3D" id="3.20.20.80">
    <property type="entry name" value="Glycosidases"/>
    <property type="match status" value="1"/>
</dbReference>
<comment type="similarity">
    <text evidence="1 4">Belongs to the glycosyl hydrolase 26 family.</text>
</comment>
<dbReference type="InterPro" id="IPR037524">
    <property type="entry name" value="PA14/GLEYA"/>
</dbReference>
<gene>
    <name evidence="8" type="ORF">AWM70_00835</name>
</gene>
<dbReference type="PANTHER" id="PTHR40079:SF4">
    <property type="entry name" value="GH26 DOMAIN-CONTAINING PROTEIN-RELATED"/>
    <property type="match status" value="1"/>
</dbReference>
<protein>
    <submittedName>
        <fullName evidence="8">Glycosyl hydrolase</fullName>
    </submittedName>
</protein>
<dbReference type="InterPro" id="IPR017853">
    <property type="entry name" value="GH"/>
</dbReference>
<keyword evidence="2 4" id="KW-0378">Hydrolase</keyword>
<dbReference type="RefSeq" id="WP_068693510.1">
    <property type="nucleotide sequence ID" value="NZ_CP014167.1"/>
</dbReference>
<keyword evidence="5" id="KW-0732">Signal</keyword>
<evidence type="ECO:0000259" key="7">
    <source>
        <dbReference type="PROSITE" id="PS51820"/>
    </source>
</evidence>
<dbReference type="Pfam" id="PF02156">
    <property type="entry name" value="Glyco_hydro_26"/>
    <property type="match status" value="1"/>
</dbReference>
<dbReference type="PROSITE" id="PS51764">
    <property type="entry name" value="GH26"/>
    <property type="match status" value="1"/>
</dbReference>
<dbReference type="SUPFAM" id="SSF56988">
    <property type="entry name" value="Anthrax protective antigen"/>
    <property type="match status" value="1"/>
</dbReference>
<dbReference type="PROSITE" id="PS51820">
    <property type="entry name" value="PA14"/>
    <property type="match status" value="1"/>
</dbReference>
<proteinExistence type="inferred from homology"/>
<evidence type="ECO:0000256" key="1">
    <source>
        <dbReference type="ARBA" id="ARBA00007754"/>
    </source>
</evidence>
<dbReference type="InterPro" id="IPR022790">
    <property type="entry name" value="GH26_dom"/>
</dbReference>
<dbReference type="SMART" id="SM00758">
    <property type="entry name" value="PA14"/>
    <property type="match status" value="1"/>
</dbReference>
<keyword evidence="3 4" id="KW-0326">Glycosidase</keyword>
<dbReference type="AlphaFoldDB" id="A0A1B1MVW1"/>
<dbReference type="Gene3D" id="3.90.182.10">
    <property type="entry name" value="Toxin - Anthrax Protective Antigen,domain 1"/>
    <property type="match status" value="1"/>
</dbReference>
<name>A0A1B1MVW1_9BACL</name>
<dbReference type="InterPro" id="IPR011658">
    <property type="entry name" value="PA14_dom"/>
</dbReference>
<accession>A0A1B1MVW1</accession>
<dbReference type="GO" id="GO:0006080">
    <property type="term" value="P:substituted mannan metabolic process"/>
    <property type="evidence" value="ECO:0007669"/>
    <property type="project" value="InterPro"/>
</dbReference>
<evidence type="ECO:0000313" key="8">
    <source>
        <dbReference type="EMBL" id="ANS73306.1"/>
    </source>
</evidence>
<dbReference type="EMBL" id="CP014167">
    <property type="protein sequence ID" value="ANS73306.1"/>
    <property type="molecule type" value="Genomic_DNA"/>
</dbReference>
<feature type="signal peptide" evidence="5">
    <location>
        <begin position="1"/>
        <end position="27"/>
    </location>
</feature>
<sequence>MNYHRVYRSVCRLFFVVLPLIIASVSAAVPANALAGANPINPGATSEAKELLNTLYTVSGKNIISGQHDYLESPDEINNRLTRISGQYAGVHGYELGPIMGQTPSQIAEQRRNVVNSAINWYRSGGIVTMTFHEALPGTSPLWSNVQKSISQADFDKYVTPGTDEYKALIADLDSVAASLQTLKDAGVPVLWRPYHEMNGDWFWWGKKTNFTDLWNLMYDRFVNVHHLDNLIWVWSPNAPTNSNYSYGPYFPGLNNVDVLALDIYNNDFRQSYYDNLLKLAQGKPIAIGESGEMPDPGVLSSSQPRWSYFMTWGSMLTDNNSTSTIDNFMNSNYFLTKFKLSLLDKIPLLPQLEQPVIPLSSGLFGEYYSNVNLTGVPLTRTDAKIDFNWRSGSPGMSIPNDNFSVRWTGQIKPLYSETYTFSTLSDDGIRVWVNGSLIIDSWFKQSWYERYGSIALNAGQLYDIKVEYYEGQGDSMARLMWQSASQTKQTVPPEVLFHSEALLQ</sequence>
<dbReference type="STRING" id="1462996.AWM70_00835"/>
<dbReference type="PANTHER" id="PTHR40079">
    <property type="entry name" value="MANNAN ENDO-1,4-BETA-MANNOSIDASE E-RELATED"/>
    <property type="match status" value="1"/>
</dbReference>
<evidence type="ECO:0000259" key="6">
    <source>
        <dbReference type="PROSITE" id="PS51764"/>
    </source>
</evidence>
<reference evidence="8 9" key="1">
    <citation type="submission" date="2016-01" db="EMBL/GenBank/DDBJ databases">
        <title>Complete Genome Sequence of Paenibacillus yonginensis DCY84, a novel Plant Growth-Promoting Bacteria with Elicitation of Induced Systemic Resistance.</title>
        <authorList>
            <person name="Kim Y.J."/>
            <person name="Yang D.C."/>
            <person name="Sukweenadhi J."/>
        </authorList>
    </citation>
    <scope>NUCLEOTIDE SEQUENCE [LARGE SCALE GENOMIC DNA]</scope>
    <source>
        <strain evidence="8 9">DCY84</strain>
    </source>
</reference>
<feature type="active site" description="Nucleophile" evidence="4">
    <location>
        <position position="290"/>
    </location>
</feature>
<dbReference type="OrthoDB" id="9803686at2"/>